<organism evidence="2 3">
    <name type="scientific">Rhodococcus kronopolitis</name>
    <dbReference type="NCBI Taxonomy" id="1460226"/>
    <lineage>
        <taxon>Bacteria</taxon>
        <taxon>Bacillati</taxon>
        <taxon>Actinomycetota</taxon>
        <taxon>Actinomycetes</taxon>
        <taxon>Mycobacteriales</taxon>
        <taxon>Nocardiaceae</taxon>
        <taxon>Rhodococcus</taxon>
    </lineage>
</organism>
<dbReference type="RefSeq" id="WP_378419637.1">
    <property type="nucleotide sequence ID" value="NZ_JBHSFO010000014.1"/>
</dbReference>
<sequence>MSTEPEPAATAPRRRAPGRAQWTLAALIVVFVVGVVTVKILRHYELGQTAAFYIGLPALFALMLTLSTPSDNPYGMVMKAVSIFLLLSMVVLGEGLVCVLFAAPLFYGVGLVVAVIVDSVRRSTRKDKGAAIFALPVLLFGLAALEGVVPALTLPGDDAAGSSLVVEATPAQVEAAVARPLDFATVTPTGVLALGFPRPVADHGGGLEVGGRRTILFDGAHHRPGLLPQHHWGEQDSRLELEVVSRTENSVRMHTVADTSPMSTWLTWREVDISWRALDAVRTEVTWNLDFTRNLDPAWYFGPIEKHVVGRSADYLLSALDLHT</sequence>
<evidence type="ECO:0000256" key="1">
    <source>
        <dbReference type="SAM" id="Phobius"/>
    </source>
</evidence>
<keyword evidence="1" id="KW-1133">Transmembrane helix</keyword>
<dbReference type="Proteomes" id="UP001595914">
    <property type="component" value="Unassembled WGS sequence"/>
</dbReference>
<protein>
    <recommendedName>
        <fullName evidence="4">Polyketide cyclase / dehydrase and lipid transport</fullName>
    </recommendedName>
</protein>
<accession>A0ABV9FZ46</accession>
<dbReference type="EMBL" id="JBHSFO010000014">
    <property type="protein sequence ID" value="MFC4605902.1"/>
    <property type="molecule type" value="Genomic_DNA"/>
</dbReference>
<reference evidence="3" key="1">
    <citation type="journal article" date="2019" name="Int. J. Syst. Evol. Microbiol.">
        <title>The Global Catalogue of Microorganisms (GCM) 10K type strain sequencing project: providing services to taxonomists for standard genome sequencing and annotation.</title>
        <authorList>
            <consortium name="The Broad Institute Genomics Platform"/>
            <consortium name="The Broad Institute Genome Sequencing Center for Infectious Disease"/>
            <person name="Wu L."/>
            <person name="Ma J."/>
        </authorList>
    </citation>
    <scope>NUCLEOTIDE SEQUENCE [LARGE SCALE GENOMIC DNA]</scope>
    <source>
        <strain evidence="3">CCUG 54520</strain>
    </source>
</reference>
<evidence type="ECO:0000313" key="2">
    <source>
        <dbReference type="EMBL" id="MFC4605902.1"/>
    </source>
</evidence>
<comment type="caution">
    <text evidence="2">The sequence shown here is derived from an EMBL/GenBank/DDBJ whole genome shotgun (WGS) entry which is preliminary data.</text>
</comment>
<proteinExistence type="predicted"/>
<feature type="transmembrane region" description="Helical" evidence="1">
    <location>
        <begin position="86"/>
        <end position="117"/>
    </location>
</feature>
<evidence type="ECO:0008006" key="4">
    <source>
        <dbReference type="Google" id="ProtNLM"/>
    </source>
</evidence>
<keyword evidence="1" id="KW-0812">Transmembrane</keyword>
<feature type="transmembrane region" description="Helical" evidence="1">
    <location>
        <begin position="20"/>
        <end position="38"/>
    </location>
</feature>
<feature type="transmembrane region" description="Helical" evidence="1">
    <location>
        <begin position="129"/>
        <end position="152"/>
    </location>
</feature>
<keyword evidence="1" id="KW-0472">Membrane</keyword>
<name>A0ABV9FZ46_9NOCA</name>
<gene>
    <name evidence="2" type="ORF">ACFO6S_19550</name>
</gene>
<evidence type="ECO:0000313" key="3">
    <source>
        <dbReference type="Proteomes" id="UP001595914"/>
    </source>
</evidence>
<feature type="transmembrane region" description="Helical" evidence="1">
    <location>
        <begin position="50"/>
        <end position="66"/>
    </location>
</feature>
<keyword evidence="3" id="KW-1185">Reference proteome</keyword>